<evidence type="ECO:0000313" key="1">
    <source>
        <dbReference type="EMBL" id="ADB85271.1"/>
    </source>
</evidence>
<accession>D3IVD1</accession>
<dbReference type="GO" id="GO:0030246">
    <property type="term" value="F:carbohydrate binding"/>
    <property type="evidence" value="ECO:0007669"/>
    <property type="project" value="UniProtKB-KW"/>
</dbReference>
<keyword evidence="1" id="KW-0430">Lectin</keyword>
<dbReference type="GO" id="GO:0016301">
    <property type="term" value="F:kinase activity"/>
    <property type="evidence" value="ECO:0007669"/>
    <property type="project" value="UniProtKB-KW"/>
</dbReference>
<dbReference type="EMBL" id="GQ252805">
    <property type="protein sequence ID" value="ADB85271.1"/>
    <property type="molecule type" value="Genomic_DNA"/>
</dbReference>
<dbReference type="AlphaFoldDB" id="D3IVD1"/>
<proteinExistence type="predicted"/>
<sequence length="210" mass="23038">MENWRTVFCSLSIPATVVGTKTTTRIFHILLFFSGKISIVKVQFRMQLRSKVALVDAEKPRKILIVRVQPKMQLSSKVAPVDVEKPRAVDQNLGTDGFNADEACRLLLLSLVCSSPNPRDRPTMPHVLHIVSKMAPPLEVPQFKLTYVWPPEGGMHFELSDTEVTSGSYAGTGNGTSAHATQATSSCGSFQLPTAPNRTKDYFPVLSPGL</sequence>
<protein>
    <submittedName>
        <fullName evidence="1">Putative lectin-like protein kinase</fullName>
    </submittedName>
</protein>
<reference evidence="1" key="1">
    <citation type="journal article" date="2010" name="J. Integr. Plant Biol.">
        <title>Insights into the bamboo genome: syntenic relationships to rice and sorghum.</title>
        <authorList>
            <person name="Gui Y.J."/>
            <person name="Zhou Y."/>
            <person name="Wang Y."/>
            <person name="Wang S."/>
            <person name="Wang S.Y."/>
            <person name="Hu Y."/>
            <person name="Bo S.P."/>
            <person name="Chen H."/>
            <person name="Zhou C.P."/>
            <person name="Ma N.X."/>
            <person name="Zhang T.Z."/>
            <person name="Fan L.J."/>
        </authorList>
    </citation>
    <scope>NUCLEOTIDE SEQUENCE</scope>
    <source>
        <tissue evidence="1">Shoot</tissue>
    </source>
</reference>
<keyword evidence="1" id="KW-0808">Transferase</keyword>
<organism evidence="1">
    <name type="scientific">Phyllostachys edulis</name>
    <name type="common">Tortoise shell bamboo</name>
    <name type="synonym">Bambusa edulis</name>
    <dbReference type="NCBI Taxonomy" id="38705"/>
    <lineage>
        <taxon>Eukaryota</taxon>
        <taxon>Viridiplantae</taxon>
        <taxon>Streptophyta</taxon>
        <taxon>Embryophyta</taxon>
        <taxon>Tracheophyta</taxon>
        <taxon>Spermatophyta</taxon>
        <taxon>Magnoliopsida</taxon>
        <taxon>Liliopsida</taxon>
        <taxon>Poales</taxon>
        <taxon>Poaceae</taxon>
        <taxon>BOP clade</taxon>
        <taxon>Bambusoideae</taxon>
        <taxon>Arundinarodae</taxon>
        <taxon>Arundinarieae</taxon>
        <taxon>Arundinariinae</taxon>
        <taxon>Phyllostachys</taxon>
    </lineage>
</organism>
<name>D3IVD1_PHYED</name>
<keyword evidence="1" id="KW-0418">Kinase</keyword>